<name>A0A2R5HFW5_9LACT</name>
<dbReference type="Pfam" id="PF01522">
    <property type="entry name" value="Polysacc_deac_1"/>
    <property type="match status" value="1"/>
</dbReference>
<dbReference type="RefSeq" id="WP_109245869.1">
    <property type="nucleotide sequence ID" value="NZ_BFFO01000005.1"/>
</dbReference>
<feature type="domain" description="NodB homology" evidence="4">
    <location>
        <begin position="144"/>
        <end position="319"/>
    </location>
</feature>
<dbReference type="PROSITE" id="PS51677">
    <property type="entry name" value="NODB"/>
    <property type="match status" value="1"/>
</dbReference>
<evidence type="ECO:0000256" key="2">
    <source>
        <dbReference type="ARBA" id="ARBA00022729"/>
    </source>
</evidence>
<dbReference type="SUPFAM" id="SSF88713">
    <property type="entry name" value="Glycoside hydrolase/deacetylase"/>
    <property type="match status" value="1"/>
</dbReference>
<keyword evidence="5" id="KW-0378">Hydrolase</keyword>
<proteinExistence type="predicted"/>
<keyword evidence="5" id="KW-0119">Carbohydrate metabolism</keyword>
<comment type="caution">
    <text evidence="5">The sequence shown here is derived from an EMBL/GenBank/DDBJ whole genome shotgun (WGS) entry which is preliminary data.</text>
</comment>
<dbReference type="PANTHER" id="PTHR34216:SF3">
    <property type="entry name" value="POLY-BETA-1,6-N-ACETYL-D-GLUCOSAMINE N-DEACETYLASE"/>
    <property type="match status" value="1"/>
</dbReference>
<dbReference type="GO" id="GO:0016810">
    <property type="term" value="F:hydrolase activity, acting on carbon-nitrogen (but not peptide) bonds"/>
    <property type="evidence" value="ECO:0007669"/>
    <property type="project" value="InterPro"/>
</dbReference>
<dbReference type="InterPro" id="IPR002509">
    <property type="entry name" value="NODB_dom"/>
</dbReference>
<dbReference type="EMBL" id="BFFO01000005">
    <property type="protein sequence ID" value="GBG96904.1"/>
    <property type="molecule type" value="Genomic_DNA"/>
</dbReference>
<keyword evidence="5" id="KW-0858">Xylan degradation</keyword>
<keyword evidence="5" id="KW-0326">Glycosidase</keyword>
<evidence type="ECO:0000259" key="4">
    <source>
        <dbReference type="PROSITE" id="PS51677"/>
    </source>
</evidence>
<organism evidence="5 6">
    <name type="scientific">Lactococcus termiticola</name>
    <dbReference type="NCBI Taxonomy" id="2169526"/>
    <lineage>
        <taxon>Bacteria</taxon>
        <taxon>Bacillati</taxon>
        <taxon>Bacillota</taxon>
        <taxon>Bacilli</taxon>
        <taxon>Lactobacillales</taxon>
        <taxon>Streptococcaceae</taxon>
        <taxon>Lactococcus</taxon>
    </lineage>
</organism>
<reference evidence="5 6" key="1">
    <citation type="journal article" date="2018" name="Genome Announc.">
        <title>Draft Genome Sequence of Lactococcus sp. Strain NtB2 (JCM 32569), Isolated from the Gut of the Higher Termite Nasutitermes takasagoensis.</title>
        <authorList>
            <person name="Noda S."/>
            <person name="Aihara C."/>
            <person name="Yuki M."/>
            <person name="Ohkuma M."/>
        </authorList>
    </citation>
    <scope>NUCLEOTIDE SEQUENCE [LARGE SCALE GENOMIC DNA]</scope>
    <source>
        <strain evidence="5 6">NtB2</strain>
    </source>
</reference>
<dbReference type="OrthoDB" id="9778320at2"/>
<dbReference type="GO" id="GO:0045493">
    <property type="term" value="P:xylan catabolic process"/>
    <property type="evidence" value="ECO:0007669"/>
    <property type="project" value="UniProtKB-KW"/>
</dbReference>
<accession>A0A2R5HFW5</accession>
<keyword evidence="2" id="KW-0732">Signal</keyword>
<sequence>MQRRNRRRPKKSKFPLVLGSLLVILILGIAAVLAYPRVQQALKKPAEKTEQASSTASSTKASSSSEAKPKMANATWIDSKGDNQLPILMFHYVSGQDSDLTDSNWMSAATFDADMKALKEAGYTTVTAEEAQKIITEHKKPSNKMVWLTFDDGSLTNLRDVTPILEKYDMHATAFLITGFIDNKQGGILSWDNVNTMKASGRWDFGSHTVDHNDLGTQDAAAQTAELRDSQAALKQHLGITTNIICYPAGGYNADTLTVAKQLGYEFGLAEPGRNGAVAQAATASDGLLTLSRFRMSSTTGPDELKQMLAPAEAYNASN</sequence>
<dbReference type="CDD" id="cd10918">
    <property type="entry name" value="CE4_NodB_like_5s_6s"/>
    <property type="match status" value="1"/>
</dbReference>
<evidence type="ECO:0000256" key="3">
    <source>
        <dbReference type="SAM" id="MobiDB-lite"/>
    </source>
</evidence>
<evidence type="ECO:0000256" key="1">
    <source>
        <dbReference type="ARBA" id="ARBA00004613"/>
    </source>
</evidence>
<dbReference type="Gene3D" id="3.20.20.370">
    <property type="entry name" value="Glycoside hydrolase/deacetylase"/>
    <property type="match status" value="1"/>
</dbReference>
<dbReference type="GO" id="GO:0016798">
    <property type="term" value="F:hydrolase activity, acting on glycosyl bonds"/>
    <property type="evidence" value="ECO:0007669"/>
    <property type="project" value="UniProtKB-KW"/>
</dbReference>
<keyword evidence="6" id="KW-1185">Reference proteome</keyword>
<comment type="subcellular location">
    <subcellularLocation>
        <location evidence="1">Secreted</location>
    </subcellularLocation>
</comment>
<dbReference type="AlphaFoldDB" id="A0A2R5HFW5"/>
<feature type="compositionally biased region" description="Low complexity" evidence="3">
    <location>
        <begin position="51"/>
        <end position="66"/>
    </location>
</feature>
<dbReference type="InterPro" id="IPR051398">
    <property type="entry name" value="Polysacch_Deacetylase"/>
</dbReference>
<evidence type="ECO:0000313" key="6">
    <source>
        <dbReference type="Proteomes" id="UP000245021"/>
    </source>
</evidence>
<evidence type="ECO:0000313" key="5">
    <source>
        <dbReference type="EMBL" id="GBG96904.1"/>
    </source>
</evidence>
<keyword evidence="5" id="KW-0624">Polysaccharide degradation</keyword>
<feature type="region of interest" description="Disordered" evidence="3">
    <location>
        <begin position="44"/>
        <end position="69"/>
    </location>
</feature>
<dbReference type="Proteomes" id="UP000245021">
    <property type="component" value="Unassembled WGS sequence"/>
</dbReference>
<dbReference type="GO" id="GO:0005576">
    <property type="term" value="C:extracellular region"/>
    <property type="evidence" value="ECO:0007669"/>
    <property type="project" value="UniProtKB-SubCell"/>
</dbReference>
<gene>
    <name evidence="5" type="primary">CDA1_2</name>
    <name evidence="5" type="ORF">NtB2_01039</name>
</gene>
<dbReference type="PANTHER" id="PTHR34216">
    <property type="match status" value="1"/>
</dbReference>
<dbReference type="InterPro" id="IPR011330">
    <property type="entry name" value="Glyco_hydro/deAcase_b/a-brl"/>
</dbReference>
<protein>
    <submittedName>
        <fullName evidence="5">Xylanase/chitin deacetylase</fullName>
    </submittedName>
</protein>